<name>A0A1A0HD54_9ASCO</name>
<evidence type="ECO:0000313" key="1">
    <source>
        <dbReference type="EMBL" id="OBA21863.1"/>
    </source>
</evidence>
<dbReference type="Proteomes" id="UP000092555">
    <property type="component" value="Unassembled WGS sequence"/>
</dbReference>
<gene>
    <name evidence="1" type="ORF">METBIDRAFT_30863</name>
</gene>
<evidence type="ECO:0000313" key="2">
    <source>
        <dbReference type="Proteomes" id="UP000092555"/>
    </source>
</evidence>
<organism evidence="1 2">
    <name type="scientific">Metschnikowia bicuspidata var. bicuspidata NRRL YB-4993</name>
    <dbReference type="NCBI Taxonomy" id="869754"/>
    <lineage>
        <taxon>Eukaryota</taxon>
        <taxon>Fungi</taxon>
        <taxon>Dikarya</taxon>
        <taxon>Ascomycota</taxon>
        <taxon>Saccharomycotina</taxon>
        <taxon>Pichiomycetes</taxon>
        <taxon>Metschnikowiaceae</taxon>
        <taxon>Metschnikowia</taxon>
    </lineage>
</organism>
<dbReference type="RefSeq" id="XP_018712359.1">
    <property type="nucleotide sequence ID" value="XM_018855728.1"/>
</dbReference>
<sequence length="114" mass="13048">MLLARIKPSEFHGILSQFSVLAKSFTLVVLAFRGTWPEIAKVARGFKRSLRSWCSNQATPHQAPDDVQAPKAPFYVQRCRSPKGSFFYVQRLVANARLQLTRESQWVIRLEARS</sequence>
<dbReference type="EMBL" id="LXTC01000002">
    <property type="protein sequence ID" value="OBA21863.1"/>
    <property type="molecule type" value="Genomic_DNA"/>
</dbReference>
<protein>
    <submittedName>
        <fullName evidence="1">Uncharacterized protein</fullName>
    </submittedName>
</protein>
<proteinExistence type="predicted"/>
<accession>A0A1A0HD54</accession>
<comment type="caution">
    <text evidence="1">The sequence shown here is derived from an EMBL/GenBank/DDBJ whole genome shotgun (WGS) entry which is preliminary data.</text>
</comment>
<dbReference type="AlphaFoldDB" id="A0A1A0HD54"/>
<dbReference type="GeneID" id="30028704"/>
<keyword evidence="2" id="KW-1185">Reference proteome</keyword>
<reference evidence="1 2" key="1">
    <citation type="submission" date="2016-05" db="EMBL/GenBank/DDBJ databases">
        <title>Comparative genomics of biotechnologically important yeasts.</title>
        <authorList>
            <consortium name="DOE Joint Genome Institute"/>
            <person name="Riley R."/>
            <person name="Haridas S."/>
            <person name="Wolfe K.H."/>
            <person name="Lopes M.R."/>
            <person name="Hittinger C.T."/>
            <person name="Goker M."/>
            <person name="Salamov A."/>
            <person name="Wisecaver J."/>
            <person name="Long T.M."/>
            <person name="Aerts A.L."/>
            <person name="Barry K."/>
            <person name="Choi C."/>
            <person name="Clum A."/>
            <person name="Coughlan A.Y."/>
            <person name="Deshpande S."/>
            <person name="Douglass A.P."/>
            <person name="Hanson S.J."/>
            <person name="Klenk H.-P."/>
            <person name="LaButti K."/>
            <person name="Lapidus A."/>
            <person name="Lindquist E."/>
            <person name="Lipzen A."/>
            <person name="Meier-kolthoff J.P."/>
            <person name="Ohm R.A."/>
            <person name="Otillar R.P."/>
            <person name="Pangilinan J."/>
            <person name="Peng Y."/>
            <person name="Rokas A."/>
            <person name="Rosa C.A."/>
            <person name="Scheuner C."/>
            <person name="Sibirny A.A."/>
            <person name="Slot J.C."/>
            <person name="Stielow J.B."/>
            <person name="Sun H."/>
            <person name="Kurtzman C.P."/>
            <person name="Blackwell M."/>
            <person name="Grigoriev I.V."/>
            <person name="Jeffries T.W."/>
        </authorList>
    </citation>
    <scope>NUCLEOTIDE SEQUENCE [LARGE SCALE GENOMIC DNA]</scope>
    <source>
        <strain evidence="1 2">NRRL YB-4993</strain>
    </source>
</reference>